<keyword evidence="6" id="KW-0804">Transcription</keyword>
<feature type="domain" description="C2H2-type" evidence="9">
    <location>
        <begin position="59"/>
        <end position="87"/>
    </location>
</feature>
<keyword evidence="3 8" id="KW-0863">Zinc-finger</keyword>
<proteinExistence type="predicted"/>
<dbReference type="PANTHER" id="PTHR46179:SF13">
    <property type="entry name" value="C2H2-TYPE DOMAIN-CONTAINING PROTEIN"/>
    <property type="match status" value="1"/>
</dbReference>
<dbReference type="Pfam" id="PF00096">
    <property type="entry name" value="zf-C2H2"/>
    <property type="match status" value="1"/>
</dbReference>
<dbReference type="Gene3D" id="3.30.160.60">
    <property type="entry name" value="Classic Zinc Finger"/>
    <property type="match status" value="2"/>
</dbReference>
<keyword evidence="4" id="KW-0862">Zinc</keyword>
<comment type="caution">
    <text evidence="10">The sequence shown here is derived from an EMBL/GenBank/DDBJ whole genome shotgun (WGS) entry which is preliminary data.</text>
</comment>
<dbReference type="PROSITE" id="PS00028">
    <property type="entry name" value="ZINC_FINGER_C2H2_1"/>
    <property type="match status" value="3"/>
</dbReference>
<evidence type="ECO:0000256" key="3">
    <source>
        <dbReference type="ARBA" id="ARBA00022771"/>
    </source>
</evidence>
<dbReference type="AlphaFoldDB" id="A0A2T0FFQ2"/>
<reference evidence="10 11" key="1">
    <citation type="submission" date="2017-04" db="EMBL/GenBank/DDBJ databases">
        <title>Genome sequencing of [Candida] sorbophila.</title>
        <authorList>
            <person name="Ahn J.O."/>
        </authorList>
    </citation>
    <scope>NUCLEOTIDE SEQUENCE [LARGE SCALE GENOMIC DNA]</scope>
    <source>
        <strain evidence="10 11">DS02</strain>
    </source>
</reference>
<keyword evidence="5" id="KW-0805">Transcription regulation</keyword>
<dbReference type="Proteomes" id="UP000238350">
    <property type="component" value="Unassembled WGS sequence"/>
</dbReference>
<evidence type="ECO:0000259" key="9">
    <source>
        <dbReference type="PROSITE" id="PS50157"/>
    </source>
</evidence>
<accession>A0A2T0FFQ2</accession>
<name>A0A2T0FFQ2_9ASCO</name>
<gene>
    <name evidence="10" type="ORF">B9G98_01417</name>
</gene>
<dbReference type="GeneID" id="36515166"/>
<dbReference type="EMBL" id="NDIQ01000001">
    <property type="protein sequence ID" value="PRT53797.1"/>
    <property type="molecule type" value="Genomic_DNA"/>
</dbReference>
<evidence type="ECO:0000256" key="5">
    <source>
        <dbReference type="ARBA" id="ARBA00023015"/>
    </source>
</evidence>
<feature type="domain" description="C2H2-type" evidence="9">
    <location>
        <begin position="149"/>
        <end position="179"/>
    </location>
</feature>
<dbReference type="OrthoDB" id="4748970at2759"/>
<dbReference type="GO" id="GO:0006357">
    <property type="term" value="P:regulation of transcription by RNA polymerase II"/>
    <property type="evidence" value="ECO:0007669"/>
    <property type="project" value="TreeGrafter"/>
</dbReference>
<dbReference type="PROSITE" id="PS50157">
    <property type="entry name" value="ZINC_FINGER_C2H2_2"/>
    <property type="match status" value="2"/>
</dbReference>
<dbReference type="SUPFAM" id="SSF57667">
    <property type="entry name" value="beta-beta-alpha zinc fingers"/>
    <property type="match status" value="1"/>
</dbReference>
<organism evidence="10 11">
    <name type="scientific">Wickerhamiella sorbophila</name>
    <dbReference type="NCBI Taxonomy" id="45607"/>
    <lineage>
        <taxon>Eukaryota</taxon>
        <taxon>Fungi</taxon>
        <taxon>Dikarya</taxon>
        <taxon>Ascomycota</taxon>
        <taxon>Saccharomycotina</taxon>
        <taxon>Dipodascomycetes</taxon>
        <taxon>Dipodascales</taxon>
        <taxon>Trichomonascaceae</taxon>
        <taxon>Wickerhamiella</taxon>
    </lineage>
</organism>
<evidence type="ECO:0000313" key="10">
    <source>
        <dbReference type="EMBL" id="PRT53797.1"/>
    </source>
</evidence>
<protein>
    <recommendedName>
        <fullName evidence="9">C2H2-type domain-containing protein</fullName>
    </recommendedName>
</protein>
<evidence type="ECO:0000256" key="4">
    <source>
        <dbReference type="ARBA" id="ARBA00022833"/>
    </source>
</evidence>
<sequence length="183" mass="20961">MNVHFLRYECPREGCMEVYRVKQHLTWHINRHDRECCGTEFPTQKKYESHVEKNHSNKYHCGCCDDTFDKFADMQQHMAARHTKGPEDSLVQPVKPVLPADSSRSHPGGEQVIYFTEPSRSKSLPPPKLLKIGDTINRITGLGYEDRPIACPEDGCDRRFTRQYDLDRHVAASHNPDAAAADP</sequence>
<evidence type="ECO:0000313" key="11">
    <source>
        <dbReference type="Proteomes" id="UP000238350"/>
    </source>
</evidence>
<dbReference type="RefSeq" id="XP_024663743.1">
    <property type="nucleotide sequence ID" value="XM_024807975.1"/>
</dbReference>
<dbReference type="GO" id="GO:0005634">
    <property type="term" value="C:nucleus"/>
    <property type="evidence" value="ECO:0007669"/>
    <property type="project" value="UniProtKB-SubCell"/>
</dbReference>
<dbReference type="InterPro" id="IPR036236">
    <property type="entry name" value="Znf_C2H2_sf"/>
</dbReference>
<comment type="subcellular location">
    <subcellularLocation>
        <location evidence="1">Nucleus</location>
    </subcellularLocation>
</comment>
<evidence type="ECO:0000256" key="2">
    <source>
        <dbReference type="ARBA" id="ARBA00022723"/>
    </source>
</evidence>
<keyword evidence="7" id="KW-0539">Nucleus</keyword>
<evidence type="ECO:0000256" key="1">
    <source>
        <dbReference type="ARBA" id="ARBA00004123"/>
    </source>
</evidence>
<dbReference type="PANTHER" id="PTHR46179">
    <property type="entry name" value="ZINC FINGER PROTEIN"/>
    <property type="match status" value="1"/>
</dbReference>
<dbReference type="SMART" id="SM00355">
    <property type="entry name" value="ZnF_C2H2"/>
    <property type="match status" value="4"/>
</dbReference>
<evidence type="ECO:0000256" key="7">
    <source>
        <dbReference type="ARBA" id="ARBA00023242"/>
    </source>
</evidence>
<dbReference type="InterPro" id="IPR013087">
    <property type="entry name" value="Znf_C2H2_type"/>
</dbReference>
<evidence type="ECO:0000256" key="8">
    <source>
        <dbReference type="PROSITE-ProRule" id="PRU00042"/>
    </source>
</evidence>
<evidence type="ECO:0000256" key="6">
    <source>
        <dbReference type="ARBA" id="ARBA00023163"/>
    </source>
</evidence>
<keyword evidence="11" id="KW-1185">Reference proteome</keyword>
<dbReference type="GO" id="GO:0008270">
    <property type="term" value="F:zinc ion binding"/>
    <property type="evidence" value="ECO:0007669"/>
    <property type="project" value="UniProtKB-KW"/>
</dbReference>
<dbReference type="InterPro" id="IPR051061">
    <property type="entry name" value="Zinc_finger_trans_reg"/>
</dbReference>
<keyword evidence="2" id="KW-0479">Metal-binding</keyword>